<dbReference type="AlphaFoldDB" id="A0A0R0JLP8"/>
<evidence type="ECO:0000259" key="3">
    <source>
        <dbReference type="Pfam" id="PF20160"/>
    </source>
</evidence>
<dbReference type="Pfam" id="PF20160">
    <property type="entry name" value="C-JID"/>
    <property type="match status" value="1"/>
</dbReference>
<dbReference type="EnsemblPlants" id="KRH55494">
    <property type="protein sequence ID" value="KRH55494"/>
    <property type="gene ID" value="GLYMA_06G259300"/>
</dbReference>
<protein>
    <recommendedName>
        <fullName evidence="3">C-JID domain-containing protein</fullName>
    </recommendedName>
</protein>
<dbReference type="PaxDb" id="3847-GLYMA06G40705.1"/>
<sequence>MIGNWIAAAEEALFISITYLHVRLFHSYYKSGSASPGSEIPRWLNNQHVGNCVSLDAPPVMHDHNWIGVAFCAIFAVPQETISAMGVSGPDRRYPDSGDIPVDFYGDVDLELVLDKSDHMWLFFLHRETFLMGWIRH</sequence>
<reference evidence="4" key="3">
    <citation type="submission" date="2018-07" db="EMBL/GenBank/DDBJ databases">
        <title>WGS assembly of Glycine max.</title>
        <authorList>
            <person name="Schmutz J."/>
            <person name="Cannon S."/>
            <person name="Schlueter J."/>
            <person name="Ma J."/>
            <person name="Mitros T."/>
            <person name="Nelson W."/>
            <person name="Hyten D."/>
            <person name="Song Q."/>
            <person name="Thelen J."/>
            <person name="Cheng J."/>
            <person name="Xu D."/>
            <person name="Hellsten U."/>
            <person name="May G."/>
            <person name="Yu Y."/>
            <person name="Sakurai T."/>
            <person name="Umezawa T."/>
            <person name="Bhattacharyya M."/>
            <person name="Sandhu D."/>
            <person name="Valliyodan B."/>
            <person name="Lindquist E."/>
            <person name="Peto M."/>
            <person name="Grant D."/>
            <person name="Shu S."/>
            <person name="Goodstein D."/>
            <person name="Barry K."/>
            <person name="Futrell-Griggs M."/>
            <person name="Abernathy B."/>
            <person name="Du J."/>
            <person name="Tian Z."/>
            <person name="Zhu L."/>
            <person name="Gill N."/>
            <person name="Joshi T."/>
            <person name="Libault M."/>
            <person name="Sethuraman A."/>
            <person name="Zhang X."/>
            <person name="Shinozaki K."/>
            <person name="Nguyen H."/>
            <person name="Wing R."/>
            <person name="Cregan P."/>
            <person name="Specht J."/>
            <person name="Grimwood J."/>
            <person name="Rokhsar D."/>
            <person name="Stacey G."/>
            <person name="Shoemaker R."/>
            <person name="Jackson S."/>
        </authorList>
    </citation>
    <scope>NUCLEOTIDE SEQUENCE</scope>
    <source>
        <tissue evidence="4">Callus</tissue>
    </source>
</reference>
<evidence type="ECO:0000256" key="1">
    <source>
        <dbReference type="ARBA" id="ARBA00022614"/>
    </source>
</evidence>
<dbReference type="Proteomes" id="UP000008827">
    <property type="component" value="Chromosome 6"/>
</dbReference>
<evidence type="ECO:0000313" key="5">
    <source>
        <dbReference type="EnsemblPlants" id="KRH55494"/>
    </source>
</evidence>
<dbReference type="EMBL" id="CM000839">
    <property type="protein sequence ID" value="KRH55494.1"/>
    <property type="molecule type" value="Genomic_DNA"/>
</dbReference>
<keyword evidence="6" id="KW-1185">Reference proteome</keyword>
<organism evidence="4">
    <name type="scientific">Glycine max</name>
    <name type="common">Soybean</name>
    <name type="synonym">Glycine hispida</name>
    <dbReference type="NCBI Taxonomy" id="3847"/>
    <lineage>
        <taxon>Eukaryota</taxon>
        <taxon>Viridiplantae</taxon>
        <taxon>Streptophyta</taxon>
        <taxon>Embryophyta</taxon>
        <taxon>Tracheophyta</taxon>
        <taxon>Spermatophyta</taxon>
        <taxon>Magnoliopsida</taxon>
        <taxon>eudicotyledons</taxon>
        <taxon>Gunneridae</taxon>
        <taxon>Pentapetalae</taxon>
        <taxon>rosids</taxon>
        <taxon>fabids</taxon>
        <taxon>Fabales</taxon>
        <taxon>Fabaceae</taxon>
        <taxon>Papilionoideae</taxon>
        <taxon>50 kb inversion clade</taxon>
        <taxon>NPAAA clade</taxon>
        <taxon>indigoferoid/millettioid clade</taxon>
        <taxon>Phaseoleae</taxon>
        <taxon>Glycine</taxon>
        <taxon>Glycine subgen. Soja</taxon>
    </lineage>
</organism>
<dbReference type="InterPro" id="IPR045344">
    <property type="entry name" value="C-JID"/>
</dbReference>
<gene>
    <name evidence="4" type="ORF">GLYMA_06G259300</name>
</gene>
<keyword evidence="2" id="KW-0677">Repeat</keyword>
<feature type="domain" description="C-JID" evidence="3">
    <location>
        <begin position="36"/>
        <end position="91"/>
    </location>
</feature>
<evidence type="ECO:0000313" key="4">
    <source>
        <dbReference type="EMBL" id="KRH55494.1"/>
    </source>
</evidence>
<dbReference type="InParanoid" id="A0A0R0JLP8"/>
<keyword evidence="1" id="KW-0433">Leucine-rich repeat</keyword>
<dbReference type="Gramene" id="KRH55494">
    <property type="protein sequence ID" value="KRH55494"/>
    <property type="gene ID" value="GLYMA_06G259300"/>
</dbReference>
<name>A0A0R0JLP8_SOYBN</name>
<reference evidence="5" key="2">
    <citation type="submission" date="2018-02" db="UniProtKB">
        <authorList>
            <consortium name="EnsemblPlants"/>
        </authorList>
    </citation>
    <scope>IDENTIFICATION</scope>
    <source>
        <strain evidence="5">Williams 82</strain>
    </source>
</reference>
<evidence type="ECO:0000313" key="6">
    <source>
        <dbReference type="Proteomes" id="UP000008827"/>
    </source>
</evidence>
<evidence type="ECO:0000256" key="2">
    <source>
        <dbReference type="ARBA" id="ARBA00022737"/>
    </source>
</evidence>
<accession>A0A0R0JLP8</accession>
<reference evidence="4 5" key="1">
    <citation type="journal article" date="2010" name="Nature">
        <title>Genome sequence of the palaeopolyploid soybean.</title>
        <authorList>
            <person name="Schmutz J."/>
            <person name="Cannon S.B."/>
            <person name="Schlueter J."/>
            <person name="Ma J."/>
            <person name="Mitros T."/>
            <person name="Nelson W."/>
            <person name="Hyten D.L."/>
            <person name="Song Q."/>
            <person name="Thelen J.J."/>
            <person name="Cheng J."/>
            <person name="Xu D."/>
            <person name="Hellsten U."/>
            <person name="May G.D."/>
            <person name="Yu Y."/>
            <person name="Sakurai T."/>
            <person name="Umezawa T."/>
            <person name="Bhattacharyya M.K."/>
            <person name="Sandhu D."/>
            <person name="Valliyodan B."/>
            <person name="Lindquist E."/>
            <person name="Peto M."/>
            <person name="Grant D."/>
            <person name="Shu S."/>
            <person name="Goodstein D."/>
            <person name="Barry K."/>
            <person name="Futrell-Griggs M."/>
            <person name="Abernathy B."/>
            <person name="Du J."/>
            <person name="Tian Z."/>
            <person name="Zhu L."/>
            <person name="Gill N."/>
            <person name="Joshi T."/>
            <person name="Libault M."/>
            <person name="Sethuraman A."/>
            <person name="Zhang X.-C."/>
            <person name="Shinozaki K."/>
            <person name="Nguyen H.T."/>
            <person name="Wing R.A."/>
            <person name="Cregan P."/>
            <person name="Specht J."/>
            <person name="Grimwood J."/>
            <person name="Rokhsar D."/>
            <person name="Stacey G."/>
            <person name="Shoemaker R.C."/>
            <person name="Jackson S.A."/>
        </authorList>
    </citation>
    <scope>NUCLEOTIDE SEQUENCE [LARGE SCALE GENOMIC DNA]</scope>
    <source>
        <strain evidence="5">cv. Williams 82</strain>
        <tissue evidence="4">Callus</tissue>
    </source>
</reference>
<proteinExistence type="predicted"/>